<dbReference type="RefSeq" id="WP_167472644.1">
    <property type="nucleotide sequence ID" value="NZ_CP046172.1"/>
</dbReference>
<gene>
    <name evidence="2" type="ORF">F5544_08270</name>
</gene>
<dbReference type="Gene3D" id="3.90.1200.10">
    <property type="match status" value="1"/>
</dbReference>
<dbReference type="InterPro" id="IPR002575">
    <property type="entry name" value="Aminoglycoside_PTrfase"/>
</dbReference>
<dbReference type="Pfam" id="PF01636">
    <property type="entry name" value="APH"/>
    <property type="match status" value="1"/>
</dbReference>
<feature type="domain" description="Aminoglycoside phosphotransferase" evidence="1">
    <location>
        <begin position="23"/>
        <end position="227"/>
    </location>
</feature>
<sequence>MDREEYDWLERILAQPIAERAAAPAGFRNRTELITLTDGARVVLQRYRSRVDAERRVRVMLALLDPAALRGIAIPRVRHFDLDADPAWIVFDALPGVPVSVSDEMDSSSVESARMMGELLARFRRLRPAGLGIDDLWADPRRLVARAKNWVTQLDPALTDAERAALDRLLHTVPDLFANRKIRLAHGDFAPDNMLTDGAALTGLLDFESVRLADRLLDPAWWAWSVGLAGPRIDDPAWPEFLVSAGIDPAEPELPQRVHALQVLRVLELLTARADLDPAVLDSTRKRLSRSLTG</sequence>
<name>A0A6G9Y925_9NOCA</name>
<dbReference type="GO" id="GO:0016740">
    <property type="term" value="F:transferase activity"/>
    <property type="evidence" value="ECO:0007669"/>
    <property type="project" value="UniProtKB-KW"/>
</dbReference>
<dbReference type="InterPro" id="IPR051678">
    <property type="entry name" value="AGP_Transferase"/>
</dbReference>
<dbReference type="EMBL" id="CP046172">
    <property type="protein sequence ID" value="QIS09556.1"/>
    <property type="molecule type" value="Genomic_DNA"/>
</dbReference>
<accession>A0A6G9Y925</accession>
<evidence type="ECO:0000259" key="1">
    <source>
        <dbReference type="Pfam" id="PF01636"/>
    </source>
</evidence>
<protein>
    <submittedName>
        <fullName evidence="2">Phosphotransferase</fullName>
    </submittedName>
</protein>
<evidence type="ECO:0000313" key="3">
    <source>
        <dbReference type="Proteomes" id="UP000503540"/>
    </source>
</evidence>
<dbReference type="KEGG" id="nah:F5544_08270"/>
<reference evidence="2 3" key="1">
    <citation type="journal article" date="2019" name="ACS Chem. Biol.">
        <title>Identification and Mobilization of a Cryptic Antibiotic Biosynthesis Gene Locus from a Human-Pathogenic Nocardia Isolate.</title>
        <authorList>
            <person name="Herisse M."/>
            <person name="Ishida K."/>
            <person name="Porter J.L."/>
            <person name="Howden B."/>
            <person name="Hertweck C."/>
            <person name="Stinear T.P."/>
            <person name="Pidot S.J."/>
        </authorList>
    </citation>
    <scope>NUCLEOTIDE SEQUENCE [LARGE SCALE GENOMIC DNA]</scope>
    <source>
        <strain evidence="2 3">AUSMDU00012717</strain>
    </source>
</reference>
<proteinExistence type="predicted"/>
<dbReference type="SUPFAM" id="SSF56112">
    <property type="entry name" value="Protein kinase-like (PK-like)"/>
    <property type="match status" value="1"/>
</dbReference>
<evidence type="ECO:0000313" key="2">
    <source>
        <dbReference type="EMBL" id="QIS09556.1"/>
    </source>
</evidence>
<dbReference type="Proteomes" id="UP000503540">
    <property type="component" value="Chromosome"/>
</dbReference>
<dbReference type="AlphaFoldDB" id="A0A6G9Y925"/>
<dbReference type="InterPro" id="IPR011009">
    <property type="entry name" value="Kinase-like_dom_sf"/>
</dbReference>
<organism evidence="2 3">
    <name type="scientific">Nocardia arthritidis</name>
    <dbReference type="NCBI Taxonomy" id="228602"/>
    <lineage>
        <taxon>Bacteria</taxon>
        <taxon>Bacillati</taxon>
        <taxon>Actinomycetota</taxon>
        <taxon>Actinomycetes</taxon>
        <taxon>Mycobacteriales</taxon>
        <taxon>Nocardiaceae</taxon>
        <taxon>Nocardia</taxon>
    </lineage>
</organism>
<keyword evidence="3" id="KW-1185">Reference proteome</keyword>
<keyword evidence="2" id="KW-0808">Transferase</keyword>
<dbReference type="PANTHER" id="PTHR21310">
    <property type="entry name" value="AMINOGLYCOSIDE PHOSPHOTRANSFERASE-RELATED-RELATED"/>
    <property type="match status" value="1"/>
</dbReference>